<dbReference type="Proteomes" id="UP000214975">
    <property type="component" value="Chromosome"/>
</dbReference>
<name>A0A223HZ03_THETR</name>
<dbReference type="PIRSF" id="PIRSF011576">
    <property type="entry name" value="YabP"/>
    <property type="match status" value="1"/>
</dbReference>
<dbReference type="Pfam" id="PF07873">
    <property type="entry name" value="YabP"/>
    <property type="match status" value="1"/>
</dbReference>
<dbReference type="AlphaFoldDB" id="A0A223HZ03"/>
<dbReference type="InterPro" id="IPR022476">
    <property type="entry name" value="Spore_YabP/YqfC"/>
</dbReference>
<dbReference type="NCBIfam" id="TIGR02892">
    <property type="entry name" value="spore_yabP"/>
    <property type="match status" value="1"/>
</dbReference>
<dbReference type="Gene3D" id="2.60.40.2000">
    <property type="match status" value="1"/>
</dbReference>
<evidence type="ECO:0000313" key="2">
    <source>
        <dbReference type="Proteomes" id="UP000214975"/>
    </source>
</evidence>
<dbReference type="InterPro" id="IPR038705">
    <property type="entry name" value="YabP_sf"/>
</dbReference>
<dbReference type="EMBL" id="CP016893">
    <property type="protein sequence ID" value="AST57691.1"/>
    <property type="molecule type" value="Genomic_DNA"/>
</dbReference>
<reference evidence="1 2" key="1">
    <citation type="submission" date="2016-08" db="EMBL/GenBank/DDBJ databases">
        <title>A novel genetic cassette of butanologenic Thermoanaerobacterium thermosaccharolyticum that directly convert cellulose to butanol.</title>
        <authorList>
            <person name="Li T."/>
            <person name="He J."/>
        </authorList>
    </citation>
    <scope>NUCLEOTIDE SEQUENCE [LARGE SCALE GENOMIC DNA]</scope>
    <source>
        <strain evidence="1 2">TG57</strain>
    </source>
</reference>
<dbReference type="InterPro" id="IPR012504">
    <property type="entry name" value="Spore_YabP"/>
</dbReference>
<dbReference type="GeneID" id="93863153"/>
<dbReference type="GO" id="GO:0030435">
    <property type="term" value="P:sporulation resulting in formation of a cellular spore"/>
    <property type="evidence" value="ECO:0007669"/>
    <property type="project" value="InterPro"/>
</dbReference>
<protein>
    <submittedName>
        <fullName evidence="1">Sporulation protein</fullName>
    </submittedName>
</protein>
<gene>
    <name evidence="1" type="ORF">Thert_01687</name>
</gene>
<sequence>MMDDRRGTNTNKAQNISVQNREKMQITGVDNVVSFDDETVILETSMGLLTIKGQELHINKLNLDDGNVSIDGELISITYSDRSGIIGKSGGFLSRMFR</sequence>
<organism evidence="1 2">
    <name type="scientific">Thermoanaerobacterium thermosaccharolyticum</name>
    <name type="common">Clostridium thermosaccharolyticum</name>
    <dbReference type="NCBI Taxonomy" id="1517"/>
    <lineage>
        <taxon>Bacteria</taxon>
        <taxon>Bacillati</taxon>
        <taxon>Bacillota</taxon>
        <taxon>Clostridia</taxon>
        <taxon>Thermoanaerobacterales</taxon>
        <taxon>Thermoanaerobacteraceae</taxon>
        <taxon>Thermoanaerobacterium</taxon>
    </lineage>
</organism>
<accession>A0A223HZ03</accession>
<proteinExistence type="predicted"/>
<evidence type="ECO:0000313" key="1">
    <source>
        <dbReference type="EMBL" id="AST57691.1"/>
    </source>
</evidence>
<dbReference type="RefSeq" id="WP_049774882.1">
    <property type="nucleotide sequence ID" value="NZ_CP016893.1"/>
</dbReference>